<dbReference type="Proteomes" id="UP001500194">
    <property type="component" value="Unassembled WGS sequence"/>
</dbReference>
<protein>
    <submittedName>
        <fullName evidence="2">Glycosyltransferase</fullName>
    </submittedName>
</protein>
<sequence length="242" mass="26435">MTVGLVLPAYEPDTGKLRSYVDALLDVLEPAVVRIELDAPGGSSLSFPEYDAVEVNVVGERRGKGLAITQGFESLDTNVLAFADADGSTPADSIADVVRAVDDADVAVGSRRHPESRIQTHQSVLRRKLGDAFAWGSRVLLPVTLSDYQCGAKALTRDAWHTARDFLYEPGFAWDVELVTVADARGLDIAEVPVEWEDDPRSTVDTRETVKELARTVISLRGRYASIADGTEHLSRTRLVER</sequence>
<feature type="domain" description="Glycosyltransferase 2-like" evidence="1">
    <location>
        <begin position="53"/>
        <end position="116"/>
    </location>
</feature>
<dbReference type="PANTHER" id="PTHR10859:SF91">
    <property type="entry name" value="DOLICHYL-PHOSPHATE BETA-GLUCOSYLTRANSFERASE"/>
    <property type="match status" value="1"/>
</dbReference>
<name>A0AAV3T321_9EURY</name>
<evidence type="ECO:0000259" key="1">
    <source>
        <dbReference type="Pfam" id="PF00535"/>
    </source>
</evidence>
<dbReference type="PANTHER" id="PTHR10859">
    <property type="entry name" value="GLYCOSYL TRANSFERASE"/>
    <property type="match status" value="1"/>
</dbReference>
<reference evidence="2 3" key="1">
    <citation type="journal article" date="2019" name="Int. J. Syst. Evol. Microbiol.">
        <title>The Global Catalogue of Microorganisms (GCM) 10K type strain sequencing project: providing services to taxonomists for standard genome sequencing and annotation.</title>
        <authorList>
            <consortium name="The Broad Institute Genomics Platform"/>
            <consortium name="The Broad Institute Genome Sequencing Center for Infectious Disease"/>
            <person name="Wu L."/>
            <person name="Ma J."/>
        </authorList>
    </citation>
    <scope>NUCLEOTIDE SEQUENCE [LARGE SCALE GENOMIC DNA]</scope>
    <source>
        <strain evidence="2 3">JCM 16327</strain>
    </source>
</reference>
<evidence type="ECO:0000313" key="2">
    <source>
        <dbReference type="EMBL" id="GAA0656183.1"/>
    </source>
</evidence>
<dbReference type="GeneID" id="68573304"/>
<dbReference type="RefSeq" id="WP_227259981.1">
    <property type="nucleotide sequence ID" value="NZ_BAAADU010000002.1"/>
</dbReference>
<comment type="caution">
    <text evidence="2">The sequence shown here is derived from an EMBL/GenBank/DDBJ whole genome shotgun (WGS) entry which is preliminary data.</text>
</comment>
<dbReference type="EMBL" id="BAAADU010000002">
    <property type="protein sequence ID" value="GAA0656183.1"/>
    <property type="molecule type" value="Genomic_DNA"/>
</dbReference>
<accession>A0AAV3T321</accession>
<dbReference type="Pfam" id="PF00535">
    <property type="entry name" value="Glycos_transf_2"/>
    <property type="match status" value="1"/>
</dbReference>
<evidence type="ECO:0000313" key="3">
    <source>
        <dbReference type="Proteomes" id="UP001500194"/>
    </source>
</evidence>
<organism evidence="2 3">
    <name type="scientific">Salarchaeum japonicum</name>
    <dbReference type="NCBI Taxonomy" id="555573"/>
    <lineage>
        <taxon>Archaea</taxon>
        <taxon>Methanobacteriati</taxon>
        <taxon>Methanobacteriota</taxon>
        <taxon>Stenosarchaea group</taxon>
        <taxon>Halobacteria</taxon>
        <taxon>Halobacteriales</taxon>
        <taxon>Halobacteriaceae</taxon>
    </lineage>
</organism>
<dbReference type="InterPro" id="IPR001173">
    <property type="entry name" value="Glyco_trans_2-like"/>
</dbReference>
<dbReference type="SUPFAM" id="SSF53448">
    <property type="entry name" value="Nucleotide-diphospho-sugar transferases"/>
    <property type="match status" value="1"/>
</dbReference>
<dbReference type="GO" id="GO:0006487">
    <property type="term" value="P:protein N-linked glycosylation"/>
    <property type="evidence" value="ECO:0007669"/>
    <property type="project" value="TreeGrafter"/>
</dbReference>
<dbReference type="Gene3D" id="3.90.550.10">
    <property type="entry name" value="Spore Coat Polysaccharide Biosynthesis Protein SpsA, Chain A"/>
    <property type="match status" value="1"/>
</dbReference>
<keyword evidence="3" id="KW-1185">Reference proteome</keyword>
<dbReference type="AlphaFoldDB" id="A0AAV3T321"/>
<gene>
    <name evidence="2" type="ORF">GCM10009019_20130</name>
</gene>
<dbReference type="InterPro" id="IPR029044">
    <property type="entry name" value="Nucleotide-diphossugar_trans"/>
</dbReference>
<proteinExistence type="predicted"/>